<dbReference type="SUPFAM" id="SSF54495">
    <property type="entry name" value="UBC-like"/>
    <property type="match status" value="1"/>
</dbReference>
<dbReference type="GO" id="GO:0061630">
    <property type="term" value="F:ubiquitin protein ligase activity"/>
    <property type="evidence" value="ECO:0007669"/>
    <property type="project" value="InterPro"/>
</dbReference>
<dbReference type="SUPFAM" id="SSF57850">
    <property type="entry name" value="RING/U-box"/>
    <property type="match status" value="1"/>
</dbReference>
<dbReference type="OMA" id="VCCKVIR"/>
<dbReference type="InterPro" id="IPR039133">
    <property type="entry name" value="RNF25"/>
</dbReference>
<dbReference type="InterPro" id="IPR016135">
    <property type="entry name" value="UBQ-conjugating_enzyme/RWD"/>
</dbReference>
<proteinExistence type="predicted"/>
<dbReference type="InterPro" id="IPR006575">
    <property type="entry name" value="RWD_dom"/>
</dbReference>
<dbReference type="EMBL" id="JAHRHJ020000009">
    <property type="protein sequence ID" value="KAH9300256.1"/>
    <property type="molecule type" value="Genomic_DNA"/>
</dbReference>
<evidence type="ECO:0000313" key="2">
    <source>
        <dbReference type="EMBL" id="KAH9300256.1"/>
    </source>
</evidence>
<dbReference type="AlphaFoldDB" id="A0AA38CIL8"/>
<dbReference type="PROSITE" id="PS50908">
    <property type="entry name" value="RWD"/>
    <property type="match status" value="1"/>
</dbReference>
<dbReference type="GO" id="GO:0005634">
    <property type="term" value="C:nucleus"/>
    <property type="evidence" value="ECO:0007669"/>
    <property type="project" value="TreeGrafter"/>
</dbReference>
<accession>A0AA38CIL8</accession>
<feature type="non-terminal residue" evidence="2">
    <location>
        <position position="214"/>
    </location>
</feature>
<evidence type="ECO:0000313" key="3">
    <source>
        <dbReference type="Proteomes" id="UP000824469"/>
    </source>
</evidence>
<dbReference type="Gene3D" id="3.30.40.10">
    <property type="entry name" value="Zinc/RING finger domain, C3HC4 (zinc finger)"/>
    <property type="match status" value="1"/>
</dbReference>
<organism evidence="2 3">
    <name type="scientific">Taxus chinensis</name>
    <name type="common">Chinese yew</name>
    <name type="synonym">Taxus wallichiana var. chinensis</name>
    <dbReference type="NCBI Taxonomy" id="29808"/>
    <lineage>
        <taxon>Eukaryota</taxon>
        <taxon>Viridiplantae</taxon>
        <taxon>Streptophyta</taxon>
        <taxon>Embryophyta</taxon>
        <taxon>Tracheophyta</taxon>
        <taxon>Spermatophyta</taxon>
        <taxon>Pinopsida</taxon>
        <taxon>Pinidae</taxon>
        <taxon>Conifers II</taxon>
        <taxon>Cupressales</taxon>
        <taxon>Taxaceae</taxon>
        <taxon>Taxus</taxon>
    </lineage>
</organism>
<dbReference type="Pfam" id="PF05773">
    <property type="entry name" value="RWD"/>
    <property type="match status" value="1"/>
</dbReference>
<dbReference type="InterPro" id="IPR013083">
    <property type="entry name" value="Znf_RING/FYVE/PHD"/>
</dbReference>
<evidence type="ECO:0000259" key="1">
    <source>
        <dbReference type="PROSITE" id="PS50908"/>
    </source>
</evidence>
<name>A0AA38CIL8_TAXCH</name>
<gene>
    <name evidence="2" type="ORF">KI387_011839</name>
</gene>
<feature type="non-terminal residue" evidence="2">
    <location>
        <position position="1"/>
    </location>
</feature>
<dbReference type="PANTHER" id="PTHR13198:SF4">
    <property type="entry name" value="E3 UBIQUITIN-PROTEIN LIGASE RNF25"/>
    <property type="match status" value="1"/>
</dbReference>
<keyword evidence="3" id="KW-1185">Reference proteome</keyword>
<sequence>VLLEFPPHVKVSIKPRTAEDLSQQFVEAVLLIKANTQYPMVPPELELIDSKGLDDKRHSDLLSEIQHEAKMLASSPMLVALCEAAIDRLSKMNHPEGNCSFCLFPLLMEDAQNGSRPFMKLMSCFHCFHSDCFGRWWRWLQEQNRLEKCNSTDTTLSRLGDNADEIYSGLAYSSEVNKFKEYCLVNCPVCRKVIHAEDVNHVRQFLTSDLDTQE</sequence>
<dbReference type="PANTHER" id="PTHR13198">
    <property type="entry name" value="RING FINGER PROTEIN 25"/>
    <property type="match status" value="1"/>
</dbReference>
<dbReference type="GO" id="GO:0016567">
    <property type="term" value="P:protein ubiquitination"/>
    <property type="evidence" value="ECO:0007669"/>
    <property type="project" value="TreeGrafter"/>
</dbReference>
<feature type="domain" description="RWD" evidence="1">
    <location>
        <begin position="1"/>
        <end position="92"/>
    </location>
</feature>
<dbReference type="Proteomes" id="UP000824469">
    <property type="component" value="Unassembled WGS sequence"/>
</dbReference>
<dbReference type="FunFam" id="3.30.40.10:FF:000914">
    <property type="entry name" value="RWD domain-containing protein"/>
    <property type="match status" value="1"/>
</dbReference>
<protein>
    <recommendedName>
        <fullName evidence="1">RWD domain-containing protein</fullName>
    </recommendedName>
</protein>
<dbReference type="Gene3D" id="3.10.110.10">
    <property type="entry name" value="Ubiquitin Conjugating Enzyme"/>
    <property type="match status" value="1"/>
</dbReference>
<comment type="caution">
    <text evidence="2">The sequence shown here is derived from an EMBL/GenBank/DDBJ whole genome shotgun (WGS) entry which is preliminary data.</text>
</comment>
<reference evidence="2 3" key="1">
    <citation type="journal article" date="2021" name="Nat. Plants">
        <title>The Taxus genome provides insights into paclitaxel biosynthesis.</title>
        <authorList>
            <person name="Xiong X."/>
            <person name="Gou J."/>
            <person name="Liao Q."/>
            <person name="Li Y."/>
            <person name="Zhou Q."/>
            <person name="Bi G."/>
            <person name="Li C."/>
            <person name="Du R."/>
            <person name="Wang X."/>
            <person name="Sun T."/>
            <person name="Guo L."/>
            <person name="Liang H."/>
            <person name="Lu P."/>
            <person name="Wu Y."/>
            <person name="Zhang Z."/>
            <person name="Ro D.K."/>
            <person name="Shang Y."/>
            <person name="Huang S."/>
            <person name="Yan J."/>
        </authorList>
    </citation>
    <scope>NUCLEOTIDE SEQUENCE [LARGE SCALE GENOMIC DNA]</scope>
    <source>
        <strain evidence="2">Ta-2019</strain>
    </source>
</reference>
<dbReference type="CDD" id="cd23818">
    <property type="entry name" value="RWD_RNF25"/>
    <property type="match status" value="1"/>
</dbReference>